<protein>
    <submittedName>
        <fullName evidence="1">Uncharacterized protein</fullName>
    </submittedName>
</protein>
<organism evidence="1 2">
    <name type="scientific">Araneus ventricosus</name>
    <name type="common">Orbweaver spider</name>
    <name type="synonym">Epeira ventricosa</name>
    <dbReference type="NCBI Taxonomy" id="182803"/>
    <lineage>
        <taxon>Eukaryota</taxon>
        <taxon>Metazoa</taxon>
        <taxon>Ecdysozoa</taxon>
        <taxon>Arthropoda</taxon>
        <taxon>Chelicerata</taxon>
        <taxon>Arachnida</taxon>
        <taxon>Araneae</taxon>
        <taxon>Araneomorphae</taxon>
        <taxon>Entelegynae</taxon>
        <taxon>Araneoidea</taxon>
        <taxon>Araneidae</taxon>
        <taxon>Araneus</taxon>
    </lineage>
</organism>
<dbReference type="AlphaFoldDB" id="A0A4Y2BWQ4"/>
<reference evidence="1 2" key="1">
    <citation type="journal article" date="2019" name="Sci. Rep.">
        <title>Orb-weaving spider Araneus ventricosus genome elucidates the spidroin gene catalogue.</title>
        <authorList>
            <person name="Kono N."/>
            <person name="Nakamura H."/>
            <person name="Ohtoshi R."/>
            <person name="Moran D.A.P."/>
            <person name="Shinohara A."/>
            <person name="Yoshida Y."/>
            <person name="Fujiwara M."/>
            <person name="Mori M."/>
            <person name="Tomita M."/>
            <person name="Arakawa K."/>
        </authorList>
    </citation>
    <scope>NUCLEOTIDE SEQUENCE [LARGE SCALE GENOMIC DNA]</scope>
</reference>
<proteinExistence type="predicted"/>
<dbReference type="EMBL" id="BGPR01000115">
    <property type="protein sequence ID" value="GBL95905.1"/>
    <property type="molecule type" value="Genomic_DNA"/>
</dbReference>
<sequence>MWHYPKTGRPLYTYTMYCSPRPVWLPQVFFQVIGAVCPESPLRTQPTPVYLGLPYVRISSGQFRFQAHVGLVSGSSKCPDLSQSKRRERNLVIIEKI</sequence>
<comment type="caution">
    <text evidence="1">The sequence shown here is derived from an EMBL/GenBank/DDBJ whole genome shotgun (WGS) entry which is preliminary data.</text>
</comment>
<accession>A0A4Y2BWQ4</accession>
<evidence type="ECO:0000313" key="2">
    <source>
        <dbReference type="Proteomes" id="UP000499080"/>
    </source>
</evidence>
<gene>
    <name evidence="1" type="ORF">AVEN_227139_1</name>
</gene>
<keyword evidence="2" id="KW-1185">Reference proteome</keyword>
<dbReference type="Proteomes" id="UP000499080">
    <property type="component" value="Unassembled WGS sequence"/>
</dbReference>
<evidence type="ECO:0000313" key="1">
    <source>
        <dbReference type="EMBL" id="GBL95905.1"/>
    </source>
</evidence>
<name>A0A4Y2BWQ4_ARAVE</name>